<dbReference type="GO" id="GO:0044718">
    <property type="term" value="P:siderophore transmembrane transport"/>
    <property type="evidence" value="ECO:0007669"/>
    <property type="project" value="TreeGrafter"/>
</dbReference>
<keyword evidence="2" id="KW-0813">Transport</keyword>
<reference evidence="9" key="1">
    <citation type="submission" date="2006-10" db="EMBL/GenBank/DDBJ databases">
        <title>Complete sequence of Solibacter usitatus Ellin6076.</title>
        <authorList>
            <consortium name="US DOE Joint Genome Institute"/>
            <person name="Copeland A."/>
            <person name="Lucas S."/>
            <person name="Lapidus A."/>
            <person name="Barry K."/>
            <person name="Detter J.C."/>
            <person name="Glavina del Rio T."/>
            <person name="Hammon N."/>
            <person name="Israni S."/>
            <person name="Dalin E."/>
            <person name="Tice H."/>
            <person name="Pitluck S."/>
            <person name="Thompson L.S."/>
            <person name="Brettin T."/>
            <person name="Bruce D."/>
            <person name="Han C."/>
            <person name="Tapia R."/>
            <person name="Gilna P."/>
            <person name="Schmutz J."/>
            <person name="Larimer F."/>
            <person name="Land M."/>
            <person name="Hauser L."/>
            <person name="Kyrpides N."/>
            <person name="Mikhailova N."/>
            <person name="Janssen P.H."/>
            <person name="Kuske C.R."/>
            <person name="Richardson P."/>
        </authorList>
    </citation>
    <scope>NUCLEOTIDE SEQUENCE</scope>
    <source>
        <strain evidence="9">Ellin6076</strain>
    </source>
</reference>
<dbReference type="OrthoDB" id="97893at2"/>
<evidence type="ECO:0000256" key="1">
    <source>
        <dbReference type="ARBA" id="ARBA00004571"/>
    </source>
</evidence>
<dbReference type="KEGG" id="sus:Acid_5782"/>
<dbReference type="AlphaFoldDB" id="Q01UE1"/>
<dbReference type="InterPro" id="IPR039426">
    <property type="entry name" value="TonB-dep_rcpt-like"/>
</dbReference>
<feature type="domain" description="TonB-dependent transporter Oar-like beta-barrel" evidence="8">
    <location>
        <begin position="606"/>
        <end position="918"/>
    </location>
</feature>
<dbReference type="SUPFAM" id="SSF56935">
    <property type="entry name" value="Porins"/>
    <property type="match status" value="1"/>
</dbReference>
<name>Q01UE1_SOLUE</name>
<gene>
    <name evidence="9" type="ordered locus">Acid_5782</name>
</gene>
<feature type="signal peptide" evidence="7">
    <location>
        <begin position="1"/>
        <end position="20"/>
    </location>
</feature>
<evidence type="ECO:0000259" key="8">
    <source>
        <dbReference type="Pfam" id="PF25183"/>
    </source>
</evidence>
<dbReference type="SUPFAM" id="SSF49464">
    <property type="entry name" value="Carboxypeptidase regulatory domain-like"/>
    <property type="match status" value="1"/>
</dbReference>
<feature type="domain" description="TonB-dependent transporter Oar-like beta-barrel" evidence="8">
    <location>
        <begin position="244"/>
        <end position="603"/>
    </location>
</feature>
<sequence precursor="true">MAVRAAVLLTGTAFVFLLQAQTDDVSGQIRGHVQDHSDLPIAAASIKVTSAERAFAAMVLTDDRGDYRMLHVPPGTYDVEVSKENFQVQQAKNVRVTIGEAAVQDFTLPVGRTYFTIDVLGISPAVSPERSSQANSFQREALTDLPIDRRDYLTFSLLAPGVADSKGLADDSDFRVVQTPNSGLSFYGSNGRGNFVSVDGGEVNDSAGGVRPTITQEAVEEFQINRSNYSAELGGASGGVINVVSKSGTNGLHGSVFGFFRDQAMDATDPFASHLQNGRFVRTKPSSNRQQFGGSAGFPIAKDRTFGFIAFEGLKRAESSVVSILSDTSIFDPTPDQNAILAKLPDAQAAPLRRILTAPQSTRDLFDTNNGVFPFPGSDWRLSTRLDHKFSSADSLVFRYNFASVDESNATVHALVGATRGNESKQLDSTTGLGWTHVFRPNLVNDARFQWNYRNFEVASLEPYGPQIDIPGYGFFNRDTQLPSTAIERRWEIKDSLSYNHGAHALKLGGSALIRYNYSNPQVFGAGHFTFGTLPGGLVSPAMASTSITALQSFNLGLAQTYQQGFGNDQVFSTDPYYSVFVQDRWKLRPNLILDFGLRYELDFRRSPIRTDKNNVAPRFSFSWDPFGKGITVVRGGYGIYYSPIYYQIDYVVNALNEINGFRQVAQVFTSIQSPGPVAANNIFTTLRAQGVIGVPTPTRQIQANDLLQFGLQATHTGPRPPFSVLFNISPDYVNPYSQQASLGVEHEIVPGSAISLTGIYVRTLKITRARDTNLLPAPVNPQLGIPVWSAPYFVDPLLAQLNTYESTARAFYAGMMVEWTHRAKRNLLIAANYTFSKATDEVTDFNSDFQANDQTNLRAERALSSFDQRHKFAAYGVWTIPRWMELSPIIRANSGRPFNLLVGQDLNQDHHSSTDRPPGAGRNTGLGPDFWTVDLRASRKFHLTEAMGLQVSAEAFNLLNRENFASVNNTVGVISPPFNLQGRADRTASQPLGFTSVVDQRRLQLGLRLSW</sequence>
<keyword evidence="6" id="KW-0998">Cell outer membrane</keyword>
<dbReference type="InParanoid" id="Q01UE1"/>
<dbReference type="HOGENOM" id="CLU_006298_0_0_0"/>
<dbReference type="InterPro" id="IPR057601">
    <property type="entry name" value="Oar-like_b-barrel"/>
</dbReference>
<evidence type="ECO:0000313" key="9">
    <source>
        <dbReference type="EMBL" id="ABJ86729.1"/>
    </source>
</evidence>
<keyword evidence="7" id="KW-0732">Signal</keyword>
<dbReference type="Gene3D" id="2.40.170.20">
    <property type="entry name" value="TonB-dependent receptor, beta-barrel domain"/>
    <property type="match status" value="1"/>
</dbReference>
<dbReference type="InterPro" id="IPR008969">
    <property type="entry name" value="CarboxyPept-like_regulatory"/>
</dbReference>
<dbReference type="EMBL" id="CP000473">
    <property type="protein sequence ID" value="ABJ86729.1"/>
    <property type="molecule type" value="Genomic_DNA"/>
</dbReference>
<feature type="chain" id="PRO_5004162637" description="TonB-dependent transporter Oar-like beta-barrel domain-containing protein" evidence="7">
    <location>
        <begin position="21"/>
        <end position="1012"/>
    </location>
</feature>
<protein>
    <recommendedName>
        <fullName evidence="8">TonB-dependent transporter Oar-like beta-barrel domain-containing protein</fullName>
    </recommendedName>
</protein>
<feature type="domain" description="TonB-dependent transporter Oar-like beta-barrel" evidence="8">
    <location>
        <begin position="921"/>
        <end position="973"/>
    </location>
</feature>
<dbReference type="PANTHER" id="PTHR30069:SF46">
    <property type="entry name" value="OAR PROTEIN"/>
    <property type="match status" value="1"/>
</dbReference>
<dbReference type="Pfam" id="PF13620">
    <property type="entry name" value="CarboxypepD_reg"/>
    <property type="match status" value="1"/>
</dbReference>
<accession>Q01UE1</accession>
<dbReference type="GO" id="GO:0009279">
    <property type="term" value="C:cell outer membrane"/>
    <property type="evidence" value="ECO:0007669"/>
    <property type="project" value="UniProtKB-SubCell"/>
</dbReference>
<keyword evidence="4" id="KW-0812">Transmembrane</keyword>
<evidence type="ECO:0000256" key="6">
    <source>
        <dbReference type="ARBA" id="ARBA00023237"/>
    </source>
</evidence>
<evidence type="ECO:0000256" key="5">
    <source>
        <dbReference type="ARBA" id="ARBA00023136"/>
    </source>
</evidence>
<dbReference type="eggNOG" id="COG4771">
    <property type="taxonomic scope" value="Bacteria"/>
</dbReference>
<keyword evidence="3" id="KW-1134">Transmembrane beta strand</keyword>
<evidence type="ECO:0000256" key="4">
    <source>
        <dbReference type="ARBA" id="ARBA00022692"/>
    </source>
</evidence>
<comment type="subcellular location">
    <subcellularLocation>
        <location evidence="1">Cell outer membrane</location>
        <topology evidence="1">Multi-pass membrane protein</topology>
    </subcellularLocation>
</comment>
<keyword evidence="5" id="KW-0472">Membrane</keyword>
<dbReference type="InterPro" id="IPR036942">
    <property type="entry name" value="Beta-barrel_TonB_sf"/>
</dbReference>
<dbReference type="STRING" id="234267.Acid_5782"/>
<evidence type="ECO:0000256" key="7">
    <source>
        <dbReference type="SAM" id="SignalP"/>
    </source>
</evidence>
<proteinExistence type="predicted"/>
<evidence type="ECO:0000256" key="3">
    <source>
        <dbReference type="ARBA" id="ARBA00022452"/>
    </source>
</evidence>
<organism evidence="9">
    <name type="scientific">Solibacter usitatus (strain Ellin6076)</name>
    <dbReference type="NCBI Taxonomy" id="234267"/>
    <lineage>
        <taxon>Bacteria</taxon>
        <taxon>Pseudomonadati</taxon>
        <taxon>Acidobacteriota</taxon>
        <taxon>Terriglobia</taxon>
        <taxon>Bryobacterales</taxon>
        <taxon>Solibacteraceae</taxon>
        <taxon>Candidatus Solibacter</taxon>
    </lineage>
</organism>
<dbReference type="PANTHER" id="PTHR30069">
    <property type="entry name" value="TONB-DEPENDENT OUTER MEMBRANE RECEPTOR"/>
    <property type="match status" value="1"/>
</dbReference>
<dbReference type="Pfam" id="PF25183">
    <property type="entry name" value="OMP_b-brl_4"/>
    <property type="match status" value="3"/>
</dbReference>
<dbReference type="eggNOG" id="COG1629">
    <property type="taxonomic scope" value="Bacteria"/>
</dbReference>
<evidence type="ECO:0000256" key="2">
    <source>
        <dbReference type="ARBA" id="ARBA00022448"/>
    </source>
</evidence>
<dbReference type="GO" id="GO:0015344">
    <property type="term" value="F:siderophore uptake transmembrane transporter activity"/>
    <property type="evidence" value="ECO:0007669"/>
    <property type="project" value="TreeGrafter"/>
</dbReference>
<dbReference type="Gene3D" id="2.60.40.1120">
    <property type="entry name" value="Carboxypeptidase-like, regulatory domain"/>
    <property type="match status" value="1"/>
</dbReference>